<evidence type="ECO:0000256" key="10">
    <source>
        <dbReference type="HAMAP-Rule" id="MF_00278"/>
    </source>
</evidence>
<evidence type="ECO:0000256" key="8">
    <source>
        <dbReference type="ARBA" id="ARBA00047838"/>
    </source>
</evidence>
<comment type="subcellular location">
    <subcellularLocation>
        <location evidence="10">Cytoplasm</location>
    </subcellularLocation>
</comment>
<feature type="active site" evidence="10 11">
    <location>
        <position position="197"/>
    </location>
</feature>
<keyword evidence="6 10" id="KW-0368">Histidine biosynthesis</keyword>
<evidence type="ECO:0000256" key="4">
    <source>
        <dbReference type="ARBA" id="ARBA00022801"/>
    </source>
</evidence>
<dbReference type="Proteomes" id="UP001227386">
    <property type="component" value="Chromosome"/>
</dbReference>
<dbReference type="Pfam" id="PF00117">
    <property type="entry name" value="GATase"/>
    <property type="match status" value="1"/>
</dbReference>
<evidence type="ECO:0000256" key="2">
    <source>
        <dbReference type="ARBA" id="ARBA00011152"/>
    </source>
</evidence>
<comment type="subunit">
    <text evidence="2 10">Heterodimer of HisH and HisF.</text>
</comment>
<dbReference type="GO" id="GO:0005737">
    <property type="term" value="C:cytoplasm"/>
    <property type="evidence" value="ECO:0007669"/>
    <property type="project" value="UniProtKB-SubCell"/>
</dbReference>
<dbReference type="InterPro" id="IPR029062">
    <property type="entry name" value="Class_I_gatase-like"/>
</dbReference>
<evidence type="ECO:0000256" key="11">
    <source>
        <dbReference type="PIRSR" id="PIRSR000495-1"/>
    </source>
</evidence>
<evidence type="ECO:0000256" key="6">
    <source>
        <dbReference type="ARBA" id="ARBA00023102"/>
    </source>
</evidence>
<dbReference type="InterPro" id="IPR010139">
    <property type="entry name" value="Imidazole-glycPsynth_HisH"/>
</dbReference>
<proteinExistence type="inferred from homology"/>
<dbReference type="AlphaFoldDB" id="A0A4P7PDT6"/>
<dbReference type="EMBL" id="CP035088">
    <property type="protein sequence ID" value="QBZ88751.1"/>
    <property type="molecule type" value="Genomic_DNA"/>
</dbReference>
<dbReference type="HAMAP" id="MF_00278">
    <property type="entry name" value="HisH"/>
    <property type="match status" value="1"/>
</dbReference>
<dbReference type="GO" id="GO:0000107">
    <property type="term" value="F:imidazoleglycerol-phosphate synthase activity"/>
    <property type="evidence" value="ECO:0007669"/>
    <property type="project" value="UniProtKB-UniRule"/>
</dbReference>
<dbReference type="CDD" id="cd01748">
    <property type="entry name" value="GATase1_IGP_Synthase"/>
    <property type="match status" value="1"/>
</dbReference>
<dbReference type="PANTHER" id="PTHR42701">
    <property type="entry name" value="IMIDAZOLE GLYCEROL PHOSPHATE SYNTHASE SUBUNIT HISH"/>
    <property type="match status" value="1"/>
</dbReference>
<dbReference type="PROSITE" id="PS51273">
    <property type="entry name" value="GATASE_TYPE_1"/>
    <property type="match status" value="1"/>
</dbReference>
<evidence type="ECO:0000256" key="7">
    <source>
        <dbReference type="ARBA" id="ARBA00023239"/>
    </source>
</evidence>
<dbReference type="GO" id="GO:0004359">
    <property type="term" value="F:glutaminase activity"/>
    <property type="evidence" value="ECO:0007669"/>
    <property type="project" value="UniProtKB-EC"/>
</dbReference>
<reference evidence="14 16" key="1">
    <citation type="journal article" date="2012" name="Appl. Soil Ecol.">
        <title>Isolation and characterization of new plant growth-promoting bacterial endophytes.</title>
        <authorList>
            <person name="Rashid S."/>
            <person name="Charles T.C."/>
            <person name="Glick B.R."/>
        </authorList>
    </citation>
    <scope>NUCLEOTIDE SEQUENCE [LARGE SCALE GENOMIC DNA]</scope>
    <source>
        <strain evidence="14 16">YsS1</strain>
    </source>
</reference>
<keyword evidence="7 10" id="KW-0456">Lyase</keyword>
<dbReference type="UniPathway" id="UPA00031">
    <property type="reaction ID" value="UER00010"/>
</dbReference>
<keyword evidence="3 10" id="KW-0028">Amino-acid biosynthesis</keyword>
<evidence type="ECO:0000256" key="1">
    <source>
        <dbReference type="ARBA" id="ARBA00005091"/>
    </source>
</evidence>
<dbReference type="SUPFAM" id="SSF52317">
    <property type="entry name" value="Class I glutamine amidotransferase-like"/>
    <property type="match status" value="1"/>
</dbReference>
<reference evidence="13 15" key="2">
    <citation type="journal article" date="2019" name="Front. Microbiol.">
        <title>In silico and Genetic Analyses of Cyclic Lipopeptide Synthetic Gene Clusters in Pseudomonas sp. 11K1.</title>
        <authorList>
            <person name="Zhao H."/>
            <person name="Liu Y.P."/>
            <person name="Zhang L.Q."/>
        </authorList>
    </citation>
    <scope>NUCLEOTIDE SEQUENCE [LARGE SCALE GENOMIC DNA]</scope>
    <source>
        <strain evidence="13 15">11K1</strain>
    </source>
</reference>
<dbReference type="KEGG" id="pvk:EPZ47_08510"/>
<dbReference type="Gene3D" id="3.40.50.880">
    <property type="match status" value="1"/>
</dbReference>
<dbReference type="GO" id="GO:0000105">
    <property type="term" value="P:L-histidine biosynthetic process"/>
    <property type="evidence" value="ECO:0007669"/>
    <property type="project" value="UniProtKB-UniRule"/>
</dbReference>
<protein>
    <recommendedName>
        <fullName evidence="10">Imidazole glycerol phosphate synthase subunit HisH</fullName>
        <ecNumber evidence="10">4.3.2.10</ecNumber>
    </recommendedName>
    <alternativeName>
        <fullName evidence="10">IGP synthase glutaminase subunit</fullName>
        <ecNumber evidence="10">3.5.1.2</ecNumber>
    </alternativeName>
    <alternativeName>
        <fullName evidence="10">IGP synthase subunit HisH</fullName>
    </alternativeName>
    <alternativeName>
        <fullName evidence="10">ImGP synthase subunit HisH</fullName>
        <shortName evidence="10">IGPS subunit HisH</shortName>
    </alternativeName>
</protein>
<evidence type="ECO:0000259" key="12">
    <source>
        <dbReference type="Pfam" id="PF00117"/>
    </source>
</evidence>
<keyword evidence="16" id="KW-1185">Reference proteome</keyword>
<dbReference type="PIRSF" id="PIRSF000495">
    <property type="entry name" value="Amidotransf_hisH"/>
    <property type="match status" value="1"/>
</dbReference>
<organism evidence="13 15">
    <name type="scientific">Pseudomonas viciae</name>
    <dbReference type="NCBI Taxonomy" id="2505979"/>
    <lineage>
        <taxon>Bacteria</taxon>
        <taxon>Pseudomonadati</taxon>
        <taxon>Pseudomonadota</taxon>
        <taxon>Gammaproteobacteria</taxon>
        <taxon>Pseudomonadales</taxon>
        <taxon>Pseudomonadaceae</taxon>
        <taxon>Pseudomonas</taxon>
    </lineage>
</organism>
<comment type="function">
    <text evidence="10">IGPS catalyzes the conversion of PRFAR and glutamine to IGP, AICAR and glutamate. The HisH subunit catalyzes the hydrolysis of glutamine to glutamate and ammonia as part of the synthesis of IGP and AICAR. The resulting ammonia molecule is channeled to the active site of HisF.</text>
</comment>
<keyword evidence="4 10" id="KW-0378">Hydrolase</keyword>
<sequence>MSNVVAVVDYGVGNLFSVQRALEHCGATVVLVDDPEKLKQASKVLLPGVGAFPDAMAALSRNGMDQAIKEYARSGAPLFGICLGMQMLLDSSNEFGFASGLSLIPGTVEPIPTRDESGKRFKVPHIGWSDLVYPEGRSSWDGTLLSSIDLSNNAVYFVHSYMAVPVSREHRIADCRYGDTSVAAVIGKDNVWGAQFHPEKSGKVGLSMLHNFVNLV</sequence>
<evidence type="ECO:0000313" key="14">
    <source>
        <dbReference type="EMBL" id="WGO95077.1"/>
    </source>
</evidence>
<dbReference type="InterPro" id="IPR017926">
    <property type="entry name" value="GATASE"/>
</dbReference>
<evidence type="ECO:0000256" key="5">
    <source>
        <dbReference type="ARBA" id="ARBA00022962"/>
    </source>
</evidence>
<reference evidence="14" key="4">
    <citation type="submission" date="2023-04" db="EMBL/GenBank/DDBJ databases">
        <authorList>
            <person name="Charles T.C."/>
            <person name="Cheng J."/>
            <person name="Lynch M."/>
            <person name="Van Dyk A."/>
        </authorList>
    </citation>
    <scope>NUCLEOTIDE SEQUENCE</scope>
    <source>
        <strain evidence="14">YsS1</strain>
    </source>
</reference>
<dbReference type="Proteomes" id="UP000296468">
    <property type="component" value="Chromosome"/>
</dbReference>
<comment type="pathway">
    <text evidence="1 10">Amino-acid biosynthesis; L-histidine biosynthesis; L-histidine from 5-phospho-alpha-D-ribose 1-diphosphate: step 5/9.</text>
</comment>
<dbReference type="NCBIfam" id="TIGR01855">
    <property type="entry name" value="IMP_synth_hisH"/>
    <property type="match status" value="1"/>
</dbReference>
<feature type="active site" evidence="10 11">
    <location>
        <position position="199"/>
    </location>
</feature>
<reference evidence="13" key="3">
    <citation type="submission" date="2019-01" db="EMBL/GenBank/DDBJ databases">
        <authorList>
            <person name="Zhang L."/>
        </authorList>
    </citation>
    <scope>NUCLEOTIDE SEQUENCE</scope>
    <source>
        <strain evidence="13">11K1</strain>
    </source>
</reference>
<dbReference type="EC" id="4.3.2.10" evidence="10"/>
<comment type="catalytic activity">
    <reaction evidence="8 10">
        <text>5-[(5-phospho-1-deoxy-D-ribulos-1-ylimino)methylamino]-1-(5-phospho-beta-D-ribosyl)imidazole-4-carboxamide + L-glutamine = D-erythro-1-(imidazol-4-yl)glycerol 3-phosphate + 5-amino-1-(5-phospho-beta-D-ribosyl)imidazole-4-carboxamide + L-glutamate + H(+)</text>
        <dbReference type="Rhea" id="RHEA:24793"/>
        <dbReference type="ChEBI" id="CHEBI:15378"/>
        <dbReference type="ChEBI" id="CHEBI:29985"/>
        <dbReference type="ChEBI" id="CHEBI:58278"/>
        <dbReference type="ChEBI" id="CHEBI:58359"/>
        <dbReference type="ChEBI" id="CHEBI:58475"/>
        <dbReference type="ChEBI" id="CHEBI:58525"/>
        <dbReference type="EC" id="4.3.2.10"/>
    </reaction>
</comment>
<dbReference type="PROSITE" id="PS51274">
    <property type="entry name" value="GATASE_COBBQ"/>
    <property type="match status" value="1"/>
</dbReference>
<accession>A0A4P7PDT6</accession>
<dbReference type="PANTHER" id="PTHR42701:SF1">
    <property type="entry name" value="IMIDAZOLE GLYCEROL PHOSPHATE SYNTHASE SUBUNIT HISH"/>
    <property type="match status" value="1"/>
</dbReference>
<evidence type="ECO:0000256" key="3">
    <source>
        <dbReference type="ARBA" id="ARBA00022605"/>
    </source>
</evidence>
<dbReference type="EMBL" id="CP123771">
    <property type="protein sequence ID" value="WGO95077.1"/>
    <property type="molecule type" value="Genomic_DNA"/>
</dbReference>
<comment type="catalytic activity">
    <reaction evidence="9 10">
        <text>L-glutamine + H2O = L-glutamate + NH4(+)</text>
        <dbReference type="Rhea" id="RHEA:15889"/>
        <dbReference type="ChEBI" id="CHEBI:15377"/>
        <dbReference type="ChEBI" id="CHEBI:28938"/>
        <dbReference type="ChEBI" id="CHEBI:29985"/>
        <dbReference type="ChEBI" id="CHEBI:58359"/>
        <dbReference type="EC" id="3.5.1.2"/>
    </reaction>
</comment>
<dbReference type="OrthoDB" id="9807137at2"/>
<keyword evidence="10" id="KW-0963">Cytoplasm</keyword>
<evidence type="ECO:0000313" key="15">
    <source>
        <dbReference type="Proteomes" id="UP000296468"/>
    </source>
</evidence>
<feature type="active site" description="Nucleophile" evidence="10 11">
    <location>
        <position position="82"/>
    </location>
</feature>
<evidence type="ECO:0000256" key="9">
    <source>
        <dbReference type="ARBA" id="ARBA00049534"/>
    </source>
</evidence>
<keyword evidence="5 10" id="KW-0315">Glutamine amidotransferase</keyword>
<dbReference type="GO" id="GO:0016829">
    <property type="term" value="F:lyase activity"/>
    <property type="evidence" value="ECO:0007669"/>
    <property type="project" value="UniProtKB-KW"/>
</dbReference>
<evidence type="ECO:0000313" key="16">
    <source>
        <dbReference type="Proteomes" id="UP001227386"/>
    </source>
</evidence>
<name>A0A4P7PDT6_9PSED</name>
<dbReference type="RefSeq" id="WP_135844376.1">
    <property type="nucleotide sequence ID" value="NZ_CP035088.1"/>
</dbReference>
<evidence type="ECO:0000313" key="13">
    <source>
        <dbReference type="EMBL" id="QBZ88751.1"/>
    </source>
</evidence>
<feature type="domain" description="Glutamine amidotransferase" evidence="12">
    <location>
        <begin position="7"/>
        <end position="213"/>
    </location>
</feature>
<dbReference type="EC" id="3.5.1.2" evidence="10"/>
<gene>
    <name evidence="10 13" type="primary">hisH</name>
    <name evidence="13" type="ORF">EPZ47_08510</name>
    <name evidence="14" type="ORF">QCD61_08330</name>
</gene>